<dbReference type="Pfam" id="PF00563">
    <property type="entry name" value="EAL"/>
    <property type="match status" value="1"/>
</dbReference>
<dbReference type="CDD" id="cd06225">
    <property type="entry name" value="HAMP"/>
    <property type="match status" value="1"/>
</dbReference>
<dbReference type="Gene3D" id="6.10.340.10">
    <property type="match status" value="1"/>
</dbReference>
<dbReference type="RefSeq" id="WP_208833216.1">
    <property type="nucleotide sequence ID" value="NZ_CP072110.1"/>
</dbReference>
<dbReference type="InterPro" id="IPR001633">
    <property type="entry name" value="EAL_dom"/>
</dbReference>
<dbReference type="Gene3D" id="3.20.20.450">
    <property type="entry name" value="EAL domain"/>
    <property type="match status" value="1"/>
</dbReference>
<dbReference type="Pfam" id="PF00990">
    <property type="entry name" value="GGDEF"/>
    <property type="match status" value="1"/>
</dbReference>
<dbReference type="GO" id="GO:0071111">
    <property type="term" value="F:cyclic-guanylate-specific phosphodiesterase activity"/>
    <property type="evidence" value="ECO:0007669"/>
    <property type="project" value="InterPro"/>
</dbReference>
<feature type="domain" description="HAMP" evidence="4">
    <location>
        <begin position="297"/>
        <end position="349"/>
    </location>
</feature>
<gene>
    <name evidence="6" type="ORF">J1N51_07035</name>
</gene>
<proteinExistence type="predicted"/>
<dbReference type="NCBIfam" id="TIGR00254">
    <property type="entry name" value="GGDEF"/>
    <property type="match status" value="1"/>
</dbReference>
<dbReference type="InterPro" id="IPR029787">
    <property type="entry name" value="Nucleotide_cyclase"/>
</dbReference>
<feature type="domain" description="GGDEF" evidence="5">
    <location>
        <begin position="383"/>
        <end position="515"/>
    </location>
</feature>
<dbReference type="SUPFAM" id="SSF141868">
    <property type="entry name" value="EAL domain-like"/>
    <property type="match status" value="1"/>
</dbReference>
<dbReference type="CDD" id="cd01949">
    <property type="entry name" value="GGDEF"/>
    <property type="match status" value="1"/>
</dbReference>
<dbReference type="PANTHER" id="PTHR33121">
    <property type="entry name" value="CYCLIC DI-GMP PHOSPHODIESTERASE PDEF"/>
    <property type="match status" value="1"/>
</dbReference>
<evidence type="ECO:0000259" key="5">
    <source>
        <dbReference type="PROSITE" id="PS50887"/>
    </source>
</evidence>
<protein>
    <submittedName>
        <fullName evidence="6">EAL domain-containing protein</fullName>
    </submittedName>
</protein>
<dbReference type="Gene3D" id="3.30.70.270">
    <property type="match status" value="1"/>
</dbReference>
<sequence>MRINFRSLQNRNFLLFMFALVITVSAVLAVTLTQTYQHSSNQLKAHYKSSSSVLQYKLEADILALRRGLATASRDFSIKTLIRRSSTDTESLALALKNYQSRLKNDFIVVYDRNKTAITQDLPFPQQASVNETNLQPLQFIFHQQELYAVVVQPVKFVENVPNPDAWLVGGIKVAKLLSQDLRTITNFDISIRYLGVVRATTNPNMSLTALTEGLATIPTTNSRQQSQEQRQANINNKEVVVYKTLLSRLQDEPIEVFFTLPSHQAHLNYDNLIIQLSAAIVVILILISFLTFSFSKSIARPLRMLADVANEIRKGKYPVIQLDKSLDEVESLSMALSDMQEAIKNREKENYQLAYFSAATELPNRIYFASQINQLITNNPNQAFAVLWMDVDRFKDINDTLGHEFGDAVLKSIAQRLDDNKSESTFLAYLDGDEYAAIIPLEDEQNAMVAANQLSHIFDQPFIVKNVALDVSVSIGVSVYPTDSQSPEQLMQFADIALYECKEMHHNVSRFVAASNKYSVVRLSLMTELKSGIEKGQLQLNYQPKVDLKTGKIVSVESLVRWRHPEHGYIFPDEFIPLAEQTGNIRHLTHWAIEESIKQHLALKEHGFDIKMAINISAVDLIDLALPPFVANLLSKYQVEPNVLIFEVTESAIMADPEQAITALNMLRNMNIKLSIDDFGTGYSSMEQLKRTPVDELKIDKSFILDLSNNSDDMIIVKSITSLAHNLGLTIVAEGIENQETMAILADLGVETGQGYFMSKPLEAKLLKAWLMGNSGVFSSDDKDSKHTKVTADQ</sequence>
<keyword evidence="2" id="KW-0812">Transmembrane</keyword>
<dbReference type="AlphaFoldDB" id="A0A975DDN6"/>
<dbReference type="InterPro" id="IPR043128">
    <property type="entry name" value="Rev_trsase/Diguanyl_cyclase"/>
</dbReference>
<dbReference type="SMART" id="SM00052">
    <property type="entry name" value="EAL"/>
    <property type="match status" value="1"/>
</dbReference>
<feature type="domain" description="EAL" evidence="3">
    <location>
        <begin position="523"/>
        <end position="776"/>
    </location>
</feature>
<keyword evidence="2" id="KW-0472">Membrane</keyword>
<dbReference type="SUPFAM" id="SSF55073">
    <property type="entry name" value="Nucleotide cyclase"/>
    <property type="match status" value="1"/>
</dbReference>
<dbReference type="SMART" id="SM00267">
    <property type="entry name" value="GGDEF"/>
    <property type="match status" value="1"/>
</dbReference>
<dbReference type="PROSITE" id="PS50887">
    <property type="entry name" value="GGDEF"/>
    <property type="match status" value="1"/>
</dbReference>
<dbReference type="InterPro" id="IPR050706">
    <property type="entry name" value="Cyclic-di-GMP_PDE-like"/>
</dbReference>
<evidence type="ECO:0000313" key="7">
    <source>
        <dbReference type="Proteomes" id="UP000682739"/>
    </source>
</evidence>
<keyword evidence="1" id="KW-0175">Coiled coil</keyword>
<dbReference type="KEGG" id="psym:J1N51_07035"/>
<dbReference type="GO" id="GO:0016020">
    <property type="term" value="C:membrane"/>
    <property type="evidence" value="ECO:0007669"/>
    <property type="project" value="InterPro"/>
</dbReference>
<accession>A0A975DDN6</accession>
<evidence type="ECO:0000256" key="2">
    <source>
        <dbReference type="SAM" id="Phobius"/>
    </source>
</evidence>
<reference evidence="6" key="1">
    <citation type="submission" date="2021-03" db="EMBL/GenBank/DDBJ databases">
        <title>Description of Psychrosphaera ytuae sp. nov. isolated from deep sea sediment of South China Sea.</title>
        <authorList>
            <person name="Zhang J."/>
            <person name="Xu X.-D."/>
        </authorList>
    </citation>
    <scope>NUCLEOTIDE SEQUENCE</scope>
    <source>
        <strain evidence="6">MTZ26</strain>
    </source>
</reference>
<keyword evidence="2" id="KW-1133">Transmembrane helix</keyword>
<dbReference type="PROSITE" id="PS50883">
    <property type="entry name" value="EAL"/>
    <property type="match status" value="1"/>
</dbReference>
<dbReference type="PANTHER" id="PTHR33121:SF71">
    <property type="entry name" value="OXYGEN SENSOR PROTEIN DOSP"/>
    <property type="match status" value="1"/>
</dbReference>
<organism evidence="6 7">
    <name type="scientific">Psychrosphaera ytuae</name>
    <dbReference type="NCBI Taxonomy" id="2820710"/>
    <lineage>
        <taxon>Bacteria</taxon>
        <taxon>Pseudomonadati</taxon>
        <taxon>Pseudomonadota</taxon>
        <taxon>Gammaproteobacteria</taxon>
        <taxon>Alteromonadales</taxon>
        <taxon>Pseudoalteromonadaceae</taxon>
        <taxon>Psychrosphaera</taxon>
    </lineage>
</organism>
<name>A0A975DDN6_9GAMM</name>
<feature type="coiled-coil region" evidence="1">
    <location>
        <begin position="323"/>
        <end position="350"/>
    </location>
</feature>
<evidence type="ECO:0000313" key="6">
    <source>
        <dbReference type="EMBL" id="QTH65181.1"/>
    </source>
</evidence>
<dbReference type="Proteomes" id="UP000682739">
    <property type="component" value="Chromosome"/>
</dbReference>
<dbReference type="GO" id="GO:0007165">
    <property type="term" value="P:signal transduction"/>
    <property type="evidence" value="ECO:0007669"/>
    <property type="project" value="InterPro"/>
</dbReference>
<dbReference type="EMBL" id="CP072110">
    <property type="protein sequence ID" value="QTH65181.1"/>
    <property type="molecule type" value="Genomic_DNA"/>
</dbReference>
<dbReference type="InterPro" id="IPR035919">
    <property type="entry name" value="EAL_sf"/>
</dbReference>
<evidence type="ECO:0000259" key="3">
    <source>
        <dbReference type="PROSITE" id="PS50883"/>
    </source>
</evidence>
<dbReference type="InterPro" id="IPR003660">
    <property type="entry name" value="HAMP_dom"/>
</dbReference>
<dbReference type="InterPro" id="IPR000160">
    <property type="entry name" value="GGDEF_dom"/>
</dbReference>
<dbReference type="PROSITE" id="PS50885">
    <property type="entry name" value="HAMP"/>
    <property type="match status" value="1"/>
</dbReference>
<evidence type="ECO:0000256" key="1">
    <source>
        <dbReference type="SAM" id="Coils"/>
    </source>
</evidence>
<evidence type="ECO:0000259" key="4">
    <source>
        <dbReference type="PROSITE" id="PS50885"/>
    </source>
</evidence>
<keyword evidence="7" id="KW-1185">Reference proteome</keyword>
<feature type="transmembrane region" description="Helical" evidence="2">
    <location>
        <begin position="273"/>
        <end position="295"/>
    </location>
</feature>
<dbReference type="CDD" id="cd01948">
    <property type="entry name" value="EAL"/>
    <property type="match status" value="1"/>
</dbReference>